<feature type="signal peptide" evidence="1">
    <location>
        <begin position="1"/>
        <end position="17"/>
    </location>
</feature>
<reference evidence="2" key="1">
    <citation type="submission" date="2023-08" db="EMBL/GenBank/DDBJ databases">
        <authorList>
            <person name="Chen Y."/>
            <person name="Shah S."/>
            <person name="Dougan E. K."/>
            <person name="Thang M."/>
            <person name="Chan C."/>
        </authorList>
    </citation>
    <scope>NUCLEOTIDE SEQUENCE</scope>
</reference>
<proteinExistence type="predicted"/>
<organism evidence="2 3">
    <name type="scientific">Effrenium voratum</name>
    <dbReference type="NCBI Taxonomy" id="2562239"/>
    <lineage>
        <taxon>Eukaryota</taxon>
        <taxon>Sar</taxon>
        <taxon>Alveolata</taxon>
        <taxon>Dinophyceae</taxon>
        <taxon>Suessiales</taxon>
        <taxon>Symbiodiniaceae</taxon>
        <taxon>Effrenium</taxon>
    </lineage>
</organism>
<feature type="chain" id="PRO_5041203815" evidence="1">
    <location>
        <begin position="18"/>
        <end position="233"/>
    </location>
</feature>
<evidence type="ECO:0000256" key="1">
    <source>
        <dbReference type="SAM" id="SignalP"/>
    </source>
</evidence>
<protein>
    <submittedName>
        <fullName evidence="2">Uncharacterized protein</fullName>
    </submittedName>
</protein>
<dbReference type="PROSITE" id="PS51257">
    <property type="entry name" value="PROKAR_LIPOPROTEIN"/>
    <property type="match status" value="1"/>
</dbReference>
<dbReference type="AlphaFoldDB" id="A0AA36HWZ5"/>
<keyword evidence="3" id="KW-1185">Reference proteome</keyword>
<keyword evidence="1" id="KW-0732">Signal</keyword>
<gene>
    <name evidence="2" type="ORF">EVOR1521_LOCUS5842</name>
</gene>
<comment type="caution">
    <text evidence="2">The sequence shown here is derived from an EMBL/GenBank/DDBJ whole genome shotgun (WGS) entry which is preliminary data.</text>
</comment>
<sequence length="233" mass="25756">MARLARAWPWLVSLGAASCPELGKEELFACQTDVELGSPSPSLPNAPSAFCTDHAKCVEIGLATGNCCPAMNGQYLSCCDATSRRLTPQRMDKKGVTIDDTTLQWCSSRIPETWPNLKAAPMGSLRIFQTWNSQWPSKGRHTSWKGLVDFVKANRLKVLVGTPVTCVEGEDEITWSWTKEFLQMVGPEHVMGLAVGNELELLYTHADSGCISEMWTGGRLWSVFQRRVAEFAT</sequence>
<dbReference type="Proteomes" id="UP001178507">
    <property type="component" value="Unassembled WGS sequence"/>
</dbReference>
<dbReference type="EMBL" id="CAUJNA010000427">
    <property type="protein sequence ID" value="CAJ1376901.1"/>
    <property type="molecule type" value="Genomic_DNA"/>
</dbReference>
<accession>A0AA36HWZ5</accession>
<evidence type="ECO:0000313" key="3">
    <source>
        <dbReference type="Proteomes" id="UP001178507"/>
    </source>
</evidence>
<evidence type="ECO:0000313" key="2">
    <source>
        <dbReference type="EMBL" id="CAJ1376901.1"/>
    </source>
</evidence>
<name>A0AA36HWZ5_9DINO</name>